<dbReference type="EMBL" id="JANJYI010000009">
    <property type="protein sequence ID" value="KAK2636918.1"/>
    <property type="molecule type" value="Genomic_DNA"/>
</dbReference>
<organism evidence="1 2">
    <name type="scientific">Dipteronia dyeriana</name>
    <dbReference type="NCBI Taxonomy" id="168575"/>
    <lineage>
        <taxon>Eukaryota</taxon>
        <taxon>Viridiplantae</taxon>
        <taxon>Streptophyta</taxon>
        <taxon>Embryophyta</taxon>
        <taxon>Tracheophyta</taxon>
        <taxon>Spermatophyta</taxon>
        <taxon>Magnoliopsida</taxon>
        <taxon>eudicotyledons</taxon>
        <taxon>Gunneridae</taxon>
        <taxon>Pentapetalae</taxon>
        <taxon>rosids</taxon>
        <taxon>malvids</taxon>
        <taxon>Sapindales</taxon>
        <taxon>Sapindaceae</taxon>
        <taxon>Hippocastanoideae</taxon>
        <taxon>Acereae</taxon>
        <taxon>Dipteronia</taxon>
    </lineage>
</organism>
<dbReference type="AlphaFoldDB" id="A0AAD9WNX5"/>
<name>A0AAD9WNX5_9ROSI</name>
<accession>A0AAD9WNX5</accession>
<reference evidence="1" key="1">
    <citation type="journal article" date="2023" name="Plant J.">
        <title>Genome sequences and population genomics provide insights into the demographic history, inbreeding, and mutation load of two 'living fossil' tree species of Dipteronia.</title>
        <authorList>
            <person name="Feng Y."/>
            <person name="Comes H.P."/>
            <person name="Chen J."/>
            <person name="Zhu S."/>
            <person name="Lu R."/>
            <person name="Zhang X."/>
            <person name="Li P."/>
            <person name="Qiu J."/>
            <person name="Olsen K.M."/>
            <person name="Qiu Y."/>
        </authorList>
    </citation>
    <scope>NUCLEOTIDE SEQUENCE</scope>
    <source>
        <strain evidence="1">KIB01</strain>
    </source>
</reference>
<evidence type="ECO:0000313" key="1">
    <source>
        <dbReference type="EMBL" id="KAK2636918.1"/>
    </source>
</evidence>
<keyword evidence="2" id="KW-1185">Reference proteome</keyword>
<dbReference type="Proteomes" id="UP001280121">
    <property type="component" value="Unassembled WGS sequence"/>
</dbReference>
<protein>
    <recommendedName>
        <fullName evidence="3">CC-NBS-LRR protein</fullName>
    </recommendedName>
</protein>
<gene>
    <name evidence="1" type="ORF">Ddye_031710</name>
</gene>
<comment type="caution">
    <text evidence="1">The sequence shown here is derived from an EMBL/GenBank/DDBJ whole genome shotgun (WGS) entry which is preliminary data.</text>
</comment>
<dbReference type="InterPro" id="IPR032675">
    <property type="entry name" value="LRR_dom_sf"/>
</dbReference>
<dbReference type="Gene3D" id="3.80.10.10">
    <property type="entry name" value="Ribonuclease Inhibitor"/>
    <property type="match status" value="1"/>
</dbReference>
<evidence type="ECO:0000313" key="2">
    <source>
        <dbReference type="Proteomes" id="UP001280121"/>
    </source>
</evidence>
<sequence>MESLTRMTIIGGCSNLKLFPEEVLLHASLISLQVGELPKLEMLNLRGFQFLTSLKGLRINSCSKLLSFTVCQKGSCPSHFSEWLSERCQQSQGED</sequence>
<evidence type="ECO:0008006" key="3">
    <source>
        <dbReference type="Google" id="ProtNLM"/>
    </source>
</evidence>
<proteinExistence type="predicted"/>